<dbReference type="InterPro" id="IPR016047">
    <property type="entry name" value="M23ase_b-sheet_dom"/>
</dbReference>
<gene>
    <name evidence="4" type="ORF">PIL02S_00532</name>
</gene>
<dbReference type="Proteomes" id="UP000247459">
    <property type="component" value="Unassembled WGS sequence"/>
</dbReference>
<dbReference type="Pfam" id="PF01551">
    <property type="entry name" value="Peptidase_M23"/>
    <property type="match status" value="1"/>
</dbReference>
<dbReference type="GO" id="GO:0033925">
    <property type="term" value="F:mannosyl-glycoprotein endo-beta-N-acetylglucosaminidase activity"/>
    <property type="evidence" value="ECO:0007669"/>
    <property type="project" value="UniProtKB-EC"/>
</dbReference>
<keyword evidence="1 4" id="KW-0378">Hydrolase</keyword>
<dbReference type="EC" id="3.2.1.96" evidence="4"/>
<accession>A0A2W0CS28</accession>
<keyword evidence="4" id="KW-0326">Glycosidase</keyword>
<dbReference type="CDD" id="cd12797">
    <property type="entry name" value="M23_peptidase"/>
    <property type="match status" value="1"/>
</dbReference>
<protein>
    <submittedName>
        <fullName evidence="4">Muramidase</fullName>
        <ecNumber evidence="4">3.2.1.96</ecNumber>
    </submittedName>
</protein>
<evidence type="ECO:0000313" key="5">
    <source>
        <dbReference type="Proteomes" id="UP000247459"/>
    </source>
</evidence>
<reference evidence="4 5" key="1">
    <citation type="submission" date="2018-01" db="EMBL/GenBank/DDBJ databases">
        <title>Genome sequence of the PGP bacterium Paenibacillus illinoisensis E3.</title>
        <authorList>
            <person name="Rolli E."/>
            <person name="Marasco R."/>
            <person name="Bessem C."/>
            <person name="Michoud G."/>
            <person name="Gaiarsa S."/>
            <person name="Borin S."/>
            <person name="Daffonchio D."/>
        </authorList>
    </citation>
    <scope>NUCLEOTIDE SEQUENCE [LARGE SCALE GENOMIC DNA]</scope>
    <source>
        <strain evidence="4 5">E3</strain>
    </source>
</reference>
<keyword evidence="2" id="KW-0472">Membrane</keyword>
<keyword evidence="2" id="KW-0812">Transmembrane</keyword>
<dbReference type="Gene3D" id="2.10.70.40">
    <property type="entry name" value="peptidoglycan hydrolase"/>
    <property type="match status" value="1"/>
</dbReference>
<feature type="transmembrane region" description="Helical" evidence="2">
    <location>
        <begin position="12"/>
        <end position="36"/>
    </location>
</feature>
<dbReference type="Pfam" id="PF01832">
    <property type="entry name" value="Glucosaminidase"/>
    <property type="match status" value="1"/>
</dbReference>
<evidence type="ECO:0000256" key="1">
    <source>
        <dbReference type="ARBA" id="ARBA00022801"/>
    </source>
</evidence>
<dbReference type="AlphaFoldDB" id="A0A2W0CS28"/>
<dbReference type="EMBL" id="PRLG01000003">
    <property type="protein sequence ID" value="PYY30985.1"/>
    <property type="molecule type" value="Genomic_DNA"/>
</dbReference>
<dbReference type="Gene3D" id="2.70.70.10">
    <property type="entry name" value="Glucose Permease (Domain IIA)"/>
    <property type="match status" value="1"/>
</dbReference>
<dbReference type="PANTHER" id="PTHR33308:SF9">
    <property type="entry name" value="PEPTIDOGLYCAN HYDROLASE FLGJ"/>
    <property type="match status" value="1"/>
</dbReference>
<evidence type="ECO:0000259" key="3">
    <source>
        <dbReference type="SMART" id="SM00047"/>
    </source>
</evidence>
<dbReference type="InterPro" id="IPR051056">
    <property type="entry name" value="Glycosyl_Hydrolase_73"/>
</dbReference>
<dbReference type="SMART" id="SM00047">
    <property type="entry name" value="LYZ2"/>
    <property type="match status" value="1"/>
</dbReference>
<sequence>MNKKAKEIIGKTLLKSPVFWGIILSILAFFLIFYTLAAAISSAQEVAEETQIFESILPPTIYVRNFEQSITSDFGKRTHPVTGVVESFHKGIDIGIPIGTPVTNSFDGIVTQVSYPRKTDPESTQNAGIYVTVESTNPEIGMSSRYLHLSNALVTTGQSVRAGDIIGLSGNTGRSTGPHLHFEMMPQGEEAIDPKPYVMLMSKVTETASIEAFELAKKIKWTNANTDGSDFISNQMMYISNVYMTTAAPEFSDQATTYIRELVSGSTNVVKILAPDGSTIEPEESPPVQLPSEIGGMTNPFFISYASAAQVEERRSGVPASITLAQAALESGYGKRAICNNMFGIKANSSWKGATCMATTHEEIGGVSVQIQGKFRAYSSPAESFADHSNFLLKNSRYKKALQMENPFDFANELQRAGYATDSQYANKLKSIMISQNLVALDMNGGVNPVTGEAYVSNPFGSGPSSGLVDSITITFGIRQYYGTPATIGNSDTPFRDPDNGNTIVNLENYNRVLNLGYGDLNPPRIYMKDIPEAISVTVNSSDKDALLVTNVQYIKGKY</sequence>
<dbReference type="PRINTS" id="PR01002">
    <property type="entry name" value="FLGFLGJ"/>
</dbReference>
<name>A0A2W0CS28_9BACL</name>
<feature type="domain" description="Mannosyl-glycoprotein endo-beta-N-acetylglucosamidase-like" evidence="3">
    <location>
        <begin position="289"/>
        <end position="442"/>
    </location>
</feature>
<dbReference type="Gene3D" id="1.10.530.10">
    <property type="match status" value="1"/>
</dbReference>
<dbReference type="GO" id="GO:0004040">
    <property type="term" value="F:amidase activity"/>
    <property type="evidence" value="ECO:0007669"/>
    <property type="project" value="InterPro"/>
</dbReference>
<dbReference type="InterPro" id="IPR011055">
    <property type="entry name" value="Dup_hybrid_motif"/>
</dbReference>
<comment type="caution">
    <text evidence="4">The sequence shown here is derived from an EMBL/GenBank/DDBJ whole genome shotgun (WGS) entry which is preliminary data.</text>
</comment>
<keyword evidence="2" id="KW-1133">Transmembrane helix</keyword>
<proteinExistence type="predicted"/>
<evidence type="ECO:0000256" key="2">
    <source>
        <dbReference type="SAM" id="Phobius"/>
    </source>
</evidence>
<organism evidence="4 5">
    <name type="scientific">Paenibacillus illinoisensis</name>
    <dbReference type="NCBI Taxonomy" id="59845"/>
    <lineage>
        <taxon>Bacteria</taxon>
        <taxon>Bacillati</taxon>
        <taxon>Bacillota</taxon>
        <taxon>Bacilli</taxon>
        <taxon>Bacillales</taxon>
        <taxon>Paenibacillaceae</taxon>
        <taxon>Paenibacillus</taxon>
    </lineage>
</organism>
<dbReference type="PANTHER" id="PTHR33308">
    <property type="entry name" value="PEPTIDOGLYCAN HYDROLASE FLGJ"/>
    <property type="match status" value="1"/>
</dbReference>
<evidence type="ECO:0000313" key="4">
    <source>
        <dbReference type="EMBL" id="PYY30985.1"/>
    </source>
</evidence>
<dbReference type="SUPFAM" id="SSF51261">
    <property type="entry name" value="Duplicated hybrid motif"/>
    <property type="match status" value="1"/>
</dbReference>
<dbReference type="InterPro" id="IPR002901">
    <property type="entry name" value="MGlyc_endo_b_GlcNAc-like_dom"/>
</dbReference>